<evidence type="ECO:0000256" key="2">
    <source>
        <dbReference type="ARBA" id="ARBA00022707"/>
    </source>
</evidence>
<organism evidence="13 14">
    <name type="scientific">Neovison vison</name>
    <name type="common">American mink</name>
    <name type="synonym">Mustela vison</name>
    <dbReference type="NCBI Taxonomy" id="452646"/>
    <lineage>
        <taxon>Eukaryota</taxon>
        <taxon>Metazoa</taxon>
        <taxon>Chordata</taxon>
        <taxon>Craniata</taxon>
        <taxon>Vertebrata</taxon>
        <taxon>Euteleostomi</taxon>
        <taxon>Mammalia</taxon>
        <taxon>Eutheria</taxon>
        <taxon>Laurasiatheria</taxon>
        <taxon>Carnivora</taxon>
        <taxon>Caniformia</taxon>
        <taxon>Musteloidea</taxon>
        <taxon>Mustelidae</taxon>
        <taxon>Mustelinae</taxon>
        <taxon>Neogale</taxon>
    </lineage>
</organism>
<dbReference type="InterPro" id="IPR007964">
    <property type="entry name" value="MIC19/MIC25"/>
</dbReference>
<keyword evidence="5" id="KW-0496">Mitochondrion</keyword>
<dbReference type="AlphaFoldDB" id="A0A8C7BHX3"/>
<dbReference type="Proteomes" id="UP000694425">
    <property type="component" value="Unplaced"/>
</dbReference>
<dbReference type="GeneTree" id="ENSGT00390000000903"/>
<evidence type="ECO:0000256" key="7">
    <source>
        <dbReference type="ARBA" id="ARBA00023157"/>
    </source>
</evidence>
<dbReference type="Pfam" id="PF05300">
    <property type="entry name" value="MIC19_MIC25"/>
    <property type="match status" value="1"/>
</dbReference>
<reference evidence="13" key="1">
    <citation type="submission" date="2025-08" db="UniProtKB">
        <authorList>
            <consortium name="Ensembl"/>
        </authorList>
    </citation>
    <scope>IDENTIFICATION</scope>
</reference>
<comment type="similarity">
    <text evidence="10">Belongs to the MICOS complex subunit Mic19 family. Metazoan Mic25 subfamily.</text>
</comment>
<feature type="region of interest" description="Disordered" evidence="11">
    <location>
        <begin position="34"/>
        <end position="78"/>
    </location>
</feature>
<feature type="region of interest" description="Disordered" evidence="11">
    <location>
        <begin position="109"/>
        <end position="140"/>
    </location>
</feature>
<keyword evidence="14" id="KW-1185">Reference proteome</keyword>
<evidence type="ECO:0000256" key="10">
    <source>
        <dbReference type="ARBA" id="ARBA00034480"/>
    </source>
</evidence>
<dbReference type="GO" id="GO:0042407">
    <property type="term" value="P:cristae formation"/>
    <property type="evidence" value="ECO:0007669"/>
    <property type="project" value="TreeGrafter"/>
</dbReference>
<dbReference type="PROSITE" id="PS51808">
    <property type="entry name" value="CHCH"/>
    <property type="match status" value="1"/>
</dbReference>
<dbReference type="InterPro" id="IPR042860">
    <property type="entry name" value="MIC25"/>
</dbReference>
<gene>
    <name evidence="13" type="primary">CHCHD6</name>
</gene>
<sequence>PGKRGGHRELQFGVQPVALEPGRVAACPLASCHGEHREQRGPQGVVRNGRGGAGPGAAGHPDSKLPRSEYGGGRQSSGVEEDFLKRYKQEQAKVQEELFQVVTREREAATKHRSVSVKRGEGSVDQEKQKSTQLARELESREAELSRRDTFCKEQLGRIERKNVEMYKLSSQQFHEAASKMEGTIKPRRIEPVCSGLQAQILRCYRDHLQEVLLCSDLVKAYQHCVSAAHKG</sequence>
<keyword evidence="4" id="KW-0175">Coiled coil</keyword>
<keyword evidence="2" id="KW-0519">Myristate</keyword>
<evidence type="ECO:0000256" key="9">
    <source>
        <dbReference type="ARBA" id="ARBA00034476"/>
    </source>
</evidence>
<evidence type="ECO:0000256" key="5">
    <source>
        <dbReference type="ARBA" id="ARBA00023128"/>
    </source>
</evidence>
<dbReference type="GO" id="GO:0061617">
    <property type="term" value="C:MICOS complex"/>
    <property type="evidence" value="ECO:0007669"/>
    <property type="project" value="InterPro"/>
</dbReference>
<keyword evidence="7" id="KW-1015">Disulfide bond</keyword>
<keyword evidence="3" id="KW-0999">Mitochondrion inner membrane</keyword>
<evidence type="ECO:0000256" key="6">
    <source>
        <dbReference type="ARBA" id="ARBA00023136"/>
    </source>
</evidence>
<evidence type="ECO:0000256" key="11">
    <source>
        <dbReference type="SAM" id="MobiDB-lite"/>
    </source>
</evidence>
<dbReference type="PANTHER" id="PTHR47609:SF1">
    <property type="entry name" value="MICOS COMPLEX SUBUNIT MIC25"/>
    <property type="match status" value="1"/>
</dbReference>
<keyword evidence="8" id="KW-0449">Lipoprotein</keyword>
<comment type="function">
    <text evidence="1">Component of the MICOS complex, a large protein complex of the mitochondrial inner membrane that plays crucial roles in the maintenance of crista junctions, inner membrane architecture, and formation of contact sites to the outer membrane.</text>
</comment>
<dbReference type="Ensembl" id="ENSNVIT00000026628.1">
    <property type="protein sequence ID" value="ENSNVIP00000022892.1"/>
    <property type="gene ID" value="ENSNVIG00000017817.1"/>
</dbReference>
<accession>A0A8C7BHX3</accession>
<proteinExistence type="inferred from homology"/>
<feature type="domain" description="CHCH" evidence="12">
    <location>
        <begin position="194"/>
        <end position="227"/>
    </location>
</feature>
<keyword evidence="6" id="KW-0472">Membrane</keyword>
<reference evidence="13" key="2">
    <citation type="submission" date="2025-09" db="UniProtKB">
        <authorList>
            <consortium name="Ensembl"/>
        </authorList>
    </citation>
    <scope>IDENTIFICATION</scope>
</reference>
<feature type="compositionally biased region" description="Basic and acidic residues" evidence="11">
    <location>
        <begin position="118"/>
        <end position="140"/>
    </location>
</feature>
<protein>
    <submittedName>
        <fullName evidence="13">Coiled-coil-helix-coiled-coil-helix domain containing 6</fullName>
    </submittedName>
</protein>
<evidence type="ECO:0000313" key="14">
    <source>
        <dbReference type="Proteomes" id="UP000694425"/>
    </source>
</evidence>
<name>A0A8C7BHX3_NEOVI</name>
<evidence type="ECO:0000256" key="1">
    <source>
        <dbReference type="ARBA" id="ARBA00002689"/>
    </source>
</evidence>
<dbReference type="InterPro" id="IPR010625">
    <property type="entry name" value="CHCH"/>
</dbReference>
<evidence type="ECO:0000256" key="3">
    <source>
        <dbReference type="ARBA" id="ARBA00022792"/>
    </source>
</evidence>
<evidence type="ECO:0000313" key="13">
    <source>
        <dbReference type="Ensembl" id="ENSNVIP00000022892.1"/>
    </source>
</evidence>
<comment type="subcellular location">
    <subcellularLocation>
        <location evidence="9">Mitochondrion inner membrane</location>
        <topology evidence="9">Lipid-anchor</topology>
    </subcellularLocation>
</comment>
<dbReference type="Pfam" id="PF06747">
    <property type="entry name" value="CHCH"/>
    <property type="match status" value="1"/>
</dbReference>
<dbReference type="GO" id="GO:0006974">
    <property type="term" value="P:DNA damage response"/>
    <property type="evidence" value="ECO:0007669"/>
    <property type="project" value="TreeGrafter"/>
</dbReference>
<evidence type="ECO:0000256" key="8">
    <source>
        <dbReference type="ARBA" id="ARBA00023288"/>
    </source>
</evidence>
<evidence type="ECO:0000256" key="4">
    <source>
        <dbReference type="ARBA" id="ARBA00023054"/>
    </source>
</evidence>
<evidence type="ECO:0000259" key="12">
    <source>
        <dbReference type="Pfam" id="PF06747"/>
    </source>
</evidence>
<dbReference type="PANTHER" id="PTHR47609">
    <property type="entry name" value="MICOS COMPLEX SUBUNIT MIC25"/>
    <property type="match status" value="1"/>
</dbReference>